<sequence>MTASTRTVTLSRVMPSCAGTGIVTICMLTLRSRSTPGMIMVNPGGLMPPRSRPSRSTTPRSYCLTTRAAATTYTTPAVPTTAAVAKSSSSMTTPFRAAAYHH</sequence>
<name>A0A286PHG7_STROL</name>
<dbReference type="AlphaFoldDB" id="A0A286PHG7"/>
<gene>
    <name evidence="2" type="ORF">SO3561_10571</name>
</gene>
<dbReference type="Proteomes" id="UP000217446">
    <property type="component" value="Unassembled WGS sequence"/>
</dbReference>
<reference evidence="3" key="1">
    <citation type="submission" date="2017-05" db="EMBL/GenBank/DDBJ databases">
        <title>Streptomyces olivochromogenes NBRC 3561 whole genome shotgun sequence.</title>
        <authorList>
            <person name="Dohra H."/>
            <person name="Kodani S."/>
        </authorList>
    </citation>
    <scope>NUCLEOTIDE SEQUENCE [LARGE SCALE GENOMIC DNA]</scope>
    <source>
        <strain evidence="3">NBRC 3561</strain>
    </source>
</reference>
<proteinExistence type="predicted"/>
<evidence type="ECO:0000256" key="1">
    <source>
        <dbReference type="SAM" id="MobiDB-lite"/>
    </source>
</evidence>
<evidence type="ECO:0000313" key="2">
    <source>
        <dbReference type="EMBL" id="GAX58996.1"/>
    </source>
</evidence>
<organism evidence="2 3">
    <name type="scientific">Streptomyces olivochromogenes</name>
    <dbReference type="NCBI Taxonomy" id="1963"/>
    <lineage>
        <taxon>Bacteria</taxon>
        <taxon>Bacillati</taxon>
        <taxon>Actinomycetota</taxon>
        <taxon>Actinomycetes</taxon>
        <taxon>Kitasatosporales</taxon>
        <taxon>Streptomycetaceae</taxon>
        <taxon>Streptomyces</taxon>
    </lineage>
</organism>
<feature type="region of interest" description="Disordered" evidence="1">
    <location>
        <begin position="39"/>
        <end position="60"/>
    </location>
</feature>
<protein>
    <submittedName>
        <fullName evidence="2">Uncharacterized protein</fullName>
    </submittedName>
</protein>
<comment type="caution">
    <text evidence="2">The sequence shown here is derived from an EMBL/GenBank/DDBJ whole genome shotgun (WGS) entry which is preliminary data.</text>
</comment>
<accession>A0A286PHG7</accession>
<keyword evidence="3" id="KW-1185">Reference proteome</keyword>
<evidence type="ECO:0000313" key="3">
    <source>
        <dbReference type="Proteomes" id="UP000217446"/>
    </source>
</evidence>
<dbReference type="EMBL" id="BDQI01000078">
    <property type="protein sequence ID" value="GAX58996.1"/>
    <property type="molecule type" value="Genomic_DNA"/>
</dbReference>